<reference evidence="2 3" key="1">
    <citation type="journal article" date="2014" name="Int. J. Syst. Evol. Microbiol.">
        <title>Sneathiella chungangensis sp. nov., isolated from a marine sand, and emended description of the genus Sneathiella.</title>
        <authorList>
            <person name="Siamphan C."/>
            <person name="Kim H."/>
            <person name="Lee J.S."/>
            <person name="Kim W."/>
        </authorList>
    </citation>
    <scope>NUCLEOTIDE SEQUENCE [LARGE SCALE GENOMIC DNA]</scope>
    <source>
        <strain evidence="2 3">KCTC 32476</strain>
    </source>
</reference>
<dbReference type="InterPro" id="IPR036291">
    <property type="entry name" value="NAD(P)-bd_dom_sf"/>
</dbReference>
<proteinExistence type="inferred from homology"/>
<dbReference type="Proteomes" id="UP000445696">
    <property type="component" value="Unassembled WGS sequence"/>
</dbReference>
<dbReference type="InterPro" id="IPR014334">
    <property type="entry name" value="Ectoine_EutC"/>
</dbReference>
<dbReference type="SUPFAM" id="SSF51735">
    <property type="entry name" value="NAD(P)-binding Rossmann-fold domains"/>
    <property type="match status" value="1"/>
</dbReference>
<gene>
    <name evidence="2" type="ORF">GQF03_10875</name>
</gene>
<dbReference type="GO" id="GO:0005737">
    <property type="term" value="C:cytoplasm"/>
    <property type="evidence" value="ECO:0007669"/>
    <property type="project" value="TreeGrafter"/>
</dbReference>
<dbReference type="AlphaFoldDB" id="A0A845MIK6"/>
<evidence type="ECO:0000313" key="2">
    <source>
        <dbReference type="EMBL" id="MZR22834.1"/>
    </source>
</evidence>
<dbReference type="InterPro" id="IPR023401">
    <property type="entry name" value="ODC_N"/>
</dbReference>
<evidence type="ECO:0000256" key="1">
    <source>
        <dbReference type="ARBA" id="ARBA00008903"/>
    </source>
</evidence>
<keyword evidence="3" id="KW-1185">Reference proteome</keyword>
<evidence type="ECO:0000313" key="3">
    <source>
        <dbReference type="Proteomes" id="UP000445696"/>
    </source>
</evidence>
<comment type="caution">
    <text evidence="2">The sequence shown here is derived from an EMBL/GenBank/DDBJ whole genome shotgun (WGS) entry which is preliminary data.</text>
</comment>
<comment type="similarity">
    <text evidence="1">Belongs to the ornithine cyclodeaminase/mu-crystallin family.</text>
</comment>
<sequence length="330" mass="35019">MPDIKILNEGDLRHAVQLDADAVNCIENAFELLATRDVAMPPILSMHIPEQNGELDVKTAYVPGIPSFAVKMSPGFFDNPKLGFPSVNGLMVVFSAKTGLVEAVLLDNGYLTDVRTAAAGAVAAKYLSRQNATVAGIIGTGTQARLQLEALLLVRNIERAIIWGRDQDKADACAADCDQQLGIETVATSSVDELAAASDIIVTTTPSTVPILNAEHLHAGLHVTAMGSDADYKTELAPEFLMGADRYICDRLAQCRKQGELRGAIEAGLITEDTVLPELGEIVAGRAPGRRSETEITICDLTGMGIQDTAIAAQAMKRSNASQTGTIFLS</sequence>
<dbReference type="InterPro" id="IPR003462">
    <property type="entry name" value="ODC_Mu_crystall"/>
</dbReference>
<organism evidence="2 3">
    <name type="scientific">Sneathiella chungangensis</name>
    <dbReference type="NCBI Taxonomy" id="1418234"/>
    <lineage>
        <taxon>Bacteria</taxon>
        <taxon>Pseudomonadati</taxon>
        <taxon>Pseudomonadota</taxon>
        <taxon>Alphaproteobacteria</taxon>
        <taxon>Sneathiellales</taxon>
        <taxon>Sneathiellaceae</taxon>
        <taxon>Sneathiella</taxon>
    </lineage>
</organism>
<dbReference type="PANTHER" id="PTHR13812">
    <property type="entry name" value="KETIMINE REDUCTASE MU-CRYSTALLIN"/>
    <property type="match status" value="1"/>
</dbReference>
<dbReference type="GO" id="GO:0016491">
    <property type="term" value="F:oxidoreductase activity"/>
    <property type="evidence" value="ECO:0007669"/>
    <property type="project" value="UniProtKB-ARBA"/>
</dbReference>
<dbReference type="RefSeq" id="WP_161339292.1">
    <property type="nucleotide sequence ID" value="NZ_JBHSDG010000004.1"/>
</dbReference>
<name>A0A845MIK6_9PROT</name>
<dbReference type="NCBIfam" id="TIGR02992">
    <property type="entry name" value="ectoine_eutC"/>
    <property type="match status" value="1"/>
</dbReference>
<dbReference type="Gene3D" id="3.30.1780.10">
    <property type="entry name" value="ornithine cyclodeaminase, domain 1"/>
    <property type="match status" value="1"/>
</dbReference>
<dbReference type="Gene3D" id="3.40.50.720">
    <property type="entry name" value="NAD(P)-binding Rossmann-like Domain"/>
    <property type="match status" value="1"/>
</dbReference>
<dbReference type="FunFam" id="3.40.50.720:FF:000311">
    <property type="entry name" value="Ornithine cyclodeaminase"/>
    <property type="match status" value="1"/>
</dbReference>
<dbReference type="PIRSF" id="PIRSF001439">
    <property type="entry name" value="CryM"/>
    <property type="match status" value="1"/>
</dbReference>
<dbReference type="NCBIfam" id="NF006141">
    <property type="entry name" value="PRK08291.1"/>
    <property type="match status" value="1"/>
</dbReference>
<dbReference type="PANTHER" id="PTHR13812:SF19">
    <property type="entry name" value="KETIMINE REDUCTASE MU-CRYSTALLIN"/>
    <property type="match status" value="1"/>
</dbReference>
<dbReference type="OrthoDB" id="9809203at2"/>
<dbReference type="Pfam" id="PF02423">
    <property type="entry name" value="OCD_Mu_crystall"/>
    <property type="match status" value="1"/>
</dbReference>
<dbReference type="GO" id="GO:0019752">
    <property type="term" value="P:carboxylic acid metabolic process"/>
    <property type="evidence" value="ECO:0007669"/>
    <property type="project" value="UniProtKB-ARBA"/>
</dbReference>
<dbReference type="EMBL" id="WTVA01000004">
    <property type="protein sequence ID" value="MZR22834.1"/>
    <property type="molecule type" value="Genomic_DNA"/>
</dbReference>
<accession>A0A845MIK6</accession>
<protein>
    <submittedName>
        <fullName evidence="2">Cyclodeaminase</fullName>
    </submittedName>
</protein>